<name>A0A1M5WKN8_9FLAO</name>
<organism evidence="1 2">
    <name type="scientific">Chryseobacterium oranimense</name>
    <dbReference type="NCBI Taxonomy" id="421058"/>
    <lineage>
        <taxon>Bacteria</taxon>
        <taxon>Pseudomonadati</taxon>
        <taxon>Bacteroidota</taxon>
        <taxon>Flavobacteriia</taxon>
        <taxon>Flavobacteriales</taxon>
        <taxon>Weeksellaceae</taxon>
        <taxon>Chryseobacterium group</taxon>
        <taxon>Chryseobacterium</taxon>
    </lineage>
</organism>
<protein>
    <submittedName>
        <fullName evidence="1">Uncharacterized protein</fullName>
    </submittedName>
</protein>
<reference evidence="2" key="1">
    <citation type="submission" date="2016-11" db="EMBL/GenBank/DDBJ databases">
        <authorList>
            <person name="Varghese N."/>
            <person name="Submissions S."/>
        </authorList>
    </citation>
    <scope>NUCLEOTIDE SEQUENCE [LARGE SCALE GENOMIC DNA]</scope>
    <source>
        <strain evidence="2">DSM 19055</strain>
    </source>
</reference>
<accession>A0A1M5WKN8</accession>
<keyword evidence="2" id="KW-1185">Reference proteome</keyword>
<dbReference type="AlphaFoldDB" id="A0A1M5WKN8"/>
<dbReference type="Proteomes" id="UP000184047">
    <property type="component" value="Unassembled WGS sequence"/>
</dbReference>
<proteinExistence type="predicted"/>
<dbReference type="EMBL" id="FQWT01000008">
    <property type="protein sequence ID" value="SHH88017.1"/>
    <property type="molecule type" value="Genomic_DNA"/>
</dbReference>
<dbReference type="RefSeq" id="WP_175547519.1">
    <property type="nucleotide sequence ID" value="NZ_FQWT01000008.1"/>
</dbReference>
<gene>
    <name evidence="1" type="ORF">SAMN05421866_4089</name>
</gene>
<sequence>MENIRETGKNTEKLTIKYKVGAVKQNYFAGGSNIGSNPVLETDGVMVSLCLKFLFA</sequence>
<evidence type="ECO:0000313" key="2">
    <source>
        <dbReference type="Proteomes" id="UP000184047"/>
    </source>
</evidence>
<evidence type="ECO:0000313" key="1">
    <source>
        <dbReference type="EMBL" id="SHH88017.1"/>
    </source>
</evidence>